<name>A0A098LIX9_9BACT</name>
<comment type="caution">
    <text evidence="1">The sequence shown here is derived from an EMBL/GenBank/DDBJ whole genome shotgun (WGS) entry which is preliminary data.</text>
</comment>
<gene>
    <name evidence="1" type="ORF">MYP_3352</name>
</gene>
<dbReference type="RefSeq" id="WP_052430269.1">
    <property type="nucleotide sequence ID" value="NZ_BBLT01000006.1"/>
</dbReference>
<evidence type="ECO:0000313" key="2">
    <source>
        <dbReference type="Proteomes" id="UP000030185"/>
    </source>
</evidence>
<sequence>MTKELELSIERLYSTFSRYPFRSEIDGCPCCVSESDKEKLHTKKLRSLEEEDLSRYAFKAITTWGDVEDFKHFLPRILELLSTTNFIVNTFVVLGKVNYGNWTSWPGDEQTAIKEFLISWWTDSVKHKTYFDKEAFVEIYKLLGDIELLINKWVLSFEDNSFITYIDLVINYYKDLLYGKKSFKEIDKETIDKVLAWINDRKGMIEKGFFYFEKVDPEFAEEVSRALYIVEHIK</sequence>
<reference evidence="1 2" key="1">
    <citation type="submission" date="2014-09" db="EMBL/GenBank/DDBJ databases">
        <title>Sporocytophaga myxococcoides PG-01 genome sequencing.</title>
        <authorList>
            <person name="Liu L."/>
            <person name="Gao P.J."/>
            <person name="Chen G.J."/>
            <person name="Wang L.S."/>
        </authorList>
    </citation>
    <scope>NUCLEOTIDE SEQUENCE [LARGE SCALE GENOMIC DNA]</scope>
    <source>
        <strain evidence="1 2">PG-01</strain>
    </source>
</reference>
<dbReference type="AlphaFoldDB" id="A0A098LIX9"/>
<proteinExistence type="predicted"/>
<organism evidence="1 2">
    <name type="scientific">Sporocytophaga myxococcoides</name>
    <dbReference type="NCBI Taxonomy" id="153721"/>
    <lineage>
        <taxon>Bacteria</taxon>
        <taxon>Pseudomonadati</taxon>
        <taxon>Bacteroidota</taxon>
        <taxon>Cytophagia</taxon>
        <taxon>Cytophagales</taxon>
        <taxon>Cytophagaceae</taxon>
        <taxon>Sporocytophaga</taxon>
    </lineage>
</organism>
<evidence type="ECO:0000313" key="1">
    <source>
        <dbReference type="EMBL" id="GAL86123.1"/>
    </source>
</evidence>
<keyword evidence="2" id="KW-1185">Reference proteome</keyword>
<dbReference type="EMBL" id="BBLT01000006">
    <property type="protein sequence ID" value="GAL86123.1"/>
    <property type="molecule type" value="Genomic_DNA"/>
</dbReference>
<protein>
    <submittedName>
        <fullName evidence="1">Uncharacterized protein</fullName>
    </submittedName>
</protein>
<accession>A0A098LIX9</accession>
<dbReference type="Proteomes" id="UP000030185">
    <property type="component" value="Unassembled WGS sequence"/>
</dbReference>
<dbReference type="eggNOG" id="ENOG5033002">
    <property type="taxonomic scope" value="Bacteria"/>
</dbReference>
<dbReference type="OrthoDB" id="4535590at2"/>